<feature type="transmembrane region" description="Helical" evidence="7">
    <location>
        <begin position="433"/>
        <end position="453"/>
    </location>
</feature>
<keyword evidence="3 7" id="KW-0812">Transmembrane</keyword>
<dbReference type="PANTHER" id="PTHR11654">
    <property type="entry name" value="OLIGOPEPTIDE TRANSPORTER-RELATED"/>
    <property type="match status" value="1"/>
</dbReference>
<proteinExistence type="inferred from homology"/>
<dbReference type="InterPro" id="IPR036259">
    <property type="entry name" value="MFS_trans_sf"/>
</dbReference>
<dbReference type="AlphaFoldDB" id="A0A6P6ALX6"/>
<feature type="transmembrane region" description="Helical" evidence="7">
    <location>
        <begin position="109"/>
        <end position="132"/>
    </location>
</feature>
<dbReference type="GO" id="GO:0016020">
    <property type="term" value="C:membrane"/>
    <property type="evidence" value="ECO:0007669"/>
    <property type="project" value="UniProtKB-SubCell"/>
</dbReference>
<comment type="similarity">
    <text evidence="2">Belongs to the major facilitator superfamily. Proton-dependent oligopeptide transporter (POT/PTR) (TC 2.A.17) family.</text>
</comment>
<keyword evidence="4 7" id="KW-1133">Transmembrane helix</keyword>
<organism evidence="8 9">
    <name type="scientific">Durio zibethinus</name>
    <name type="common">Durian</name>
    <dbReference type="NCBI Taxonomy" id="66656"/>
    <lineage>
        <taxon>Eukaryota</taxon>
        <taxon>Viridiplantae</taxon>
        <taxon>Streptophyta</taxon>
        <taxon>Embryophyta</taxon>
        <taxon>Tracheophyta</taxon>
        <taxon>Spermatophyta</taxon>
        <taxon>Magnoliopsida</taxon>
        <taxon>eudicotyledons</taxon>
        <taxon>Gunneridae</taxon>
        <taxon>Pentapetalae</taxon>
        <taxon>rosids</taxon>
        <taxon>malvids</taxon>
        <taxon>Malvales</taxon>
        <taxon>Malvaceae</taxon>
        <taxon>Helicteroideae</taxon>
        <taxon>Durio</taxon>
    </lineage>
</organism>
<feature type="transmembrane region" description="Helical" evidence="7">
    <location>
        <begin position="152"/>
        <end position="173"/>
    </location>
</feature>
<keyword evidence="8" id="KW-1185">Reference proteome</keyword>
<dbReference type="Proteomes" id="UP000515121">
    <property type="component" value="Unplaced"/>
</dbReference>
<feature type="transmembrane region" description="Helical" evidence="7">
    <location>
        <begin position="62"/>
        <end position="83"/>
    </location>
</feature>
<evidence type="ECO:0000256" key="3">
    <source>
        <dbReference type="ARBA" id="ARBA00022692"/>
    </source>
</evidence>
<reference evidence="9" key="1">
    <citation type="submission" date="2025-08" db="UniProtKB">
        <authorList>
            <consortium name="RefSeq"/>
        </authorList>
    </citation>
    <scope>IDENTIFICATION</scope>
    <source>
        <tissue evidence="9">Fruit stalk</tissue>
    </source>
</reference>
<dbReference type="GO" id="GO:0022857">
    <property type="term" value="F:transmembrane transporter activity"/>
    <property type="evidence" value="ECO:0007669"/>
    <property type="project" value="InterPro"/>
</dbReference>
<feature type="transmembrane region" description="Helical" evidence="7">
    <location>
        <begin position="179"/>
        <end position="200"/>
    </location>
</feature>
<gene>
    <name evidence="9" type="primary">LOC111310651</name>
</gene>
<evidence type="ECO:0000256" key="5">
    <source>
        <dbReference type="ARBA" id="ARBA00023136"/>
    </source>
</evidence>
<evidence type="ECO:0000313" key="8">
    <source>
        <dbReference type="Proteomes" id="UP000515121"/>
    </source>
</evidence>
<evidence type="ECO:0000256" key="7">
    <source>
        <dbReference type="SAM" id="Phobius"/>
    </source>
</evidence>
<protein>
    <submittedName>
        <fullName evidence="9">Protein NRT1/ PTR FAMILY 5.5</fullName>
    </submittedName>
</protein>
<dbReference type="GeneID" id="111310651"/>
<dbReference type="RefSeq" id="XP_022765838.1">
    <property type="nucleotide sequence ID" value="XM_022910103.1"/>
</dbReference>
<sequence>MVGLNWADLFNAYVVWLMTPYLTDVWKLNFTPAAAIVNLWRGLMATLPFCMLFLADTVMGKFWMLSMSSLACSAGMGLLSMSIPSVFAKETGGTCTSYEPTCISDEKRILFFTAFPLVAFGISGLRSSLVPFLKKHDKEMEGEDKEISGGEAIGLCFGLFAVSLIPSAAFLSLSYINPWTIKFGLPAICTTAATLVFLTGSCHYNREPPKGSPFTTVFRVIHAAASKMCTRTPKDARRPYEKPAAKADDDILFLDHTDDLSFLDKAAIILPNQPLEQQKNNRWRLCRVTEVEETKIVSRLIPMSNHLNRKKYPLLVLPYICEVWKSNYSSFYLNCGGKPSKYRPPIGIAVSMVFAILCCITAAKVEVRRLDVVKSHGLLDKPDDEIPINFFWLLPQFALLGALDGIFEQSVVGFFTNQVPPSMTPYMNWLSEGIRGVGIMISVISVFVVGKISEKGGTKPSWFKDTLNKSRLDNYYWTLAFMVLVNLVFYSLVAFRFKYRDSLEPANKSESPDFSETLQELAFQDPENLLD</sequence>
<accession>A0A6P6ALX6</accession>
<evidence type="ECO:0000313" key="9">
    <source>
        <dbReference type="RefSeq" id="XP_022765838.1"/>
    </source>
</evidence>
<name>A0A6P6ALX6_DURZI</name>
<evidence type="ECO:0000256" key="2">
    <source>
        <dbReference type="ARBA" id="ARBA00005982"/>
    </source>
</evidence>
<evidence type="ECO:0000256" key="4">
    <source>
        <dbReference type="ARBA" id="ARBA00022989"/>
    </source>
</evidence>
<dbReference type="OrthoDB" id="1181826at2759"/>
<dbReference type="InterPro" id="IPR000109">
    <property type="entry name" value="POT_fam"/>
</dbReference>
<feature type="transmembrane region" description="Helical" evidence="7">
    <location>
        <begin position="33"/>
        <end position="55"/>
    </location>
</feature>
<evidence type="ECO:0000256" key="6">
    <source>
        <dbReference type="SAM" id="MobiDB-lite"/>
    </source>
</evidence>
<dbReference type="KEGG" id="dzi:111310651"/>
<feature type="compositionally biased region" description="Polar residues" evidence="6">
    <location>
        <begin position="508"/>
        <end position="518"/>
    </location>
</feature>
<comment type="subcellular location">
    <subcellularLocation>
        <location evidence="1">Membrane</location>
        <topology evidence="1">Multi-pass membrane protein</topology>
    </subcellularLocation>
</comment>
<feature type="region of interest" description="Disordered" evidence="6">
    <location>
        <begin position="506"/>
        <end position="531"/>
    </location>
</feature>
<evidence type="ECO:0000256" key="1">
    <source>
        <dbReference type="ARBA" id="ARBA00004141"/>
    </source>
</evidence>
<dbReference type="Gene3D" id="1.20.1250.20">
    <property type="entry name" value="MFS general substrate transporter like domains"/>
    <property type="match status" value="2"/>
</dbReference>
<dbReference type="Pfam" id="PF00854">
    <property type="entry name" value="PTR2"/>
    <property type="match status" value="1"/>
</dbReference>
<keyword evidence="5 7" id="KW-0472">Membrane</keyword>
<feature type="transmembrane region" description="Helical" evidence="7">
    <location>
        <begin position="474"/>
        <end position="495"/>
    </location>
</feature>